<dbReference type="PANTHER" id="PTHR46104:SF1">
    <property type="entry name" value="GENE 9195-RELATED"/>
    <property type="match status" value="1"/>
</dbReference>
<comment type="caution">
    <text evidence="3">The sequence shown here is derived from an EMBL/GenBank/DDBJ whole genome shotgun (WGS) entry which is preliminary data.</text>
</comment>
<reference evidence="3 4" key="2">
    <citation type="journal article" date="2023" name="Mol. Biol. Evol.">
        <title>Genomics of Secondarily Temperate Adaptation in the Only Non-Antarctic Icefish.</title>
        <authorList>
            <person name="Rivera-Colon A.G."/>
            <person name="Rayamajhi N."/>
            <person name="Minhas B.F."/>
            <person name="Madrigal G."/>
            <person name="Bilyk K.T."/>
            <person name="Yoon V."/>
            <person name="Hune M."/>
            <person name="Gregory S."/>
            <person name="Cheng C.H.C."/>
            <person name="Catchen J.M."/>
        </authorList>
    </citation>
    <scope>NUCLEOTIDE SEQUENCE [LARGE SCALE GENOMIC DNA]</scope>
    <source>
        <strain evidence="3">JMC-PN-2008</strain>
    </source>
</reference>
<feature type="domain" description="TNFR-Cys" evidence="2">
    <location>
        <begin position="1112"/>
        <end position="1155"/>
    </location>
</feature>
<feature type="domain" description="TNFR-Cys" evidence="2">
    <location>
        <begin position="2204"/>
        <end position="2241"/>
    </location>
</feature>
<dbReference type="InterPro" id="IPR009030">
    <property type="entry name" value="Growth_fac_rcpt_cys_sf"/>
</dbReference>
<organism evidence="3 4">
    <name type="scientific">Eleginops maclovinus</name>
    <name type="common">Patagonian blennie</name>
    <name type="synonym">Eleginus maclovinus</name>
    <dbReference type="NCBI Taxonomy" id="56733"/>
    <lineage>
        <taxon>Eukaryota</taxon>
        <taxon>Metazoa</taxon>
        <taxon>Chordata</taxon>
        <taxon>Craniata</taxon>
        <taxon>Vertebrata</taxon>
        <taxon>Euteleostomi</taxon>
        <taxon>Actinopterygii</taxon>
        <taxon>Neopterygii</taxon>
        <taxon>Teleostei</taxon>
        <taxon>Neoteleostei</taxon>
        <taxon>Acanthomorphata</taxon>
        <taxon>Eupercaria</taxon>
        <taxon>Perciformes</taxon>
        <taxon>Notothenioidei</taxon>
        <taxon>Eleginopidae</taxon>
        <taxon>Eleginops</taxon>
    </lineage>
</organism>
<accession>A0AAN7XXT6</accession>
<evidence type="ECO:0000259" key="2">
    <source>
        <dbReference type="SMART" id="SM00208"/>
    </source>
</evidence>
<feature type="domain" description="TNFR-Cys" evidence="2">
    <location>
        <begin position="2421"/>
        <end position="2455"/>
    </location>
</feature>
<feature type="region of interest" description="Disordered" evidence="1">
    <location>
        <begin position="4064"/>
        <end position="4124"/>
    </location>
</feature>
<evidence type="ECO:0000313" key="4">
    <source>
        <dbReference type="Proteomes" id="UP001346869"/>
    </source>
</evidence>
<dbReference type="Proteomes" id="UP001346869">
    <property type="component" value="Unassembled WGS sequence"/>
</dbReference>
<proteinExistence type="predicted"/>
<name>A0AAN7XXT6_ELEMC</name>
<reference evidence="3 4" key="1">
    <citation type="journal article" date="2023" name="Genes (Basel)">
        <title>Chromosome-Level Genome Assembly and Circadian Gene Repertoire of the Patagonia Blennie Eleginops maclovinus-The Closest Ancestral Proxy of Antarctic Cryonotothenioids.</title>
        <authorList>
            <person name="Cheng C.C."/>
            <person name="Rivera-Colon A.G."/>
            <person name="Minhas B.F."/>
            <person name="Wilson L."/>
            <person name="Rayamajhi N."/>
            <person name="Vargas-Chacoff L."/>
            <person name="Catchen J.M."/>
        </authorList>
    </citation>
    <scope>NUCLEOTIDE SEQUENCE [LARGE SCALE GENOMIC DNA]</scope>
    <source>
        <strain evidence="3">JMC-PN-2008</strain>
    </source>
</reference>
<dbReference type="SMART" id="SM01411">
    <property type="entry name" value="Ephrin_rec_like"/>
    <property type="match status" value="44"/>
</dbReference>
<feature type="domain" description="TNFR-Cys" evidence="2">
    <location>
        <begin position="1531"/>
        <end position="1569"/>
    </location>
</feature>
<feature type="domain" description="TNFR-Cys" evidence="2">
    <location>
        <begin position="1330"/>
        <end position="1363"/>
    </location>
</feature>
<feature type="compositionally biased region" description="Polar residues" evidence="1">
    <location>
        <begin position="4076"/>
        <end position="4090"/>
    </location>
</feature>
<evidence type="ECO:0000256" key="1">
    <source>
        <dbReference type="SAM" id="MobiDB-lite"/>
    </source>
</evidence>
<gene>
    <name evidence="3" type="ORF">PBY51_009621</name>
</gene>
<dbReference type="SMART" id="SM00208">
    <property type="entry name" value="TNFR"/>
    <property type="match status" value="5"/>
</dbReference>
<dbReference type="InterPro" id="IPR001368">
    <property type="entry name" value="TNFR/NGFR_Cys_rich_reg"/>
</dbReference>
<protein>
    <recommendedName>
        <fullName evidence="2">TNFR-Cys domain-containing protein</fullName>
    </recommendedName>
</protein>
<keyword evidence="4" id="KW-1185">Reference proteome</keyword>
<sequence length="4201" mass="441529">MGSTSPLLCPDGTNFNSTGAEECDDCPSGTYCLSGEGIQPCPAGHYCFGGGVEGILPCPPGTYSPQFGLSQVEQCLICPAGFYCEDWGLYEPTGPCQAGYYCIAGVNFPNPDGNFSTGVGGTCPEGTFCPEATSLPLPCPPGTYSNSLHLTDKSGCNPCPAGLFCGKAGLTRPSGLCQAGFYCPGGDMEATGSEGGLCPQAHYCPGGSASSVPCPAGAYTILTGQSVCSRCPAGYYCPEKTGNFSKFPCPPGFYCPDGTRHATQFPCPRGYYNPEPMTQSLDSCLPCPPGHYCEKERLTKVSGKCKAGWFCVSAAWNSQPFDLDNYTNANCLCPATSTGGRCQAGFYCPLGSSEPVPCPPGTFCNVSGLALPMGPCFPGYYCVGGATEAKPTDGETGSICPPGAYCVEGSGEPELCQAGTFSIVPGLTSEASCQPCTAGFYCRQAGLRAPTGPCSQGYWCPPGQTVATALPCPPGHFCVQGSGTPEPCPPGTYQDREKQAACTVCGAGYYCDLRLANASFLRPCPRGHYCPAGTALPNQHPCPRGSFNPRVHTASLTACMPCAAGHYCPSVGLSEPAGPCNAGYWCREGASSPSPLDGRSGSLCPPGQYCPSGTTAPMACPEGSWSNSSGLRNQEDCQLCLGGFYCDSAGLTKPSGLCSGGYYCVEGAVTSTPTDGIKGGPCPEGYYCPEGTVQPLPCESGTYVAITHATKCEPCVPGWHCVSGALYLCPSGFYCPEGTGFDLRGCPEGTYGPDPGYWSVSQCRQCDGGHYCSSRNGTAVTGQCQEGYYCSHGNTSPKPLTQAAEEGGPCPAGHYCPQATINPLPCPSGTFSNLTKLASQEDCQPCLPGYYCDAAGLSAPSGECWEGFFCLGGANRPDPPLRDSWGGPCPIGYYCSEGSVAPQQCPLGTISTEDGRASCSACPQGFYCPGNNGSLSRTYECPVGHYCPSGTWSKHQYPCPAGSINPHTGMAQPQDCLPCPPGSFCLSPGKSVATGQCEAGYYCLSGAWSPKPEDGETTGDRCLEGHYCPQGSSAPLPCPIGRYSNTTRNRYLSDCVTCPPGFLCVTRGLSFPSHICQAGYYCPGKDNSSQQASIPCSPGNMCPPGSGTQVPCLPGTYQDLPGQEECVQCPAGFYCAGSGDAGTVHVSGTHNPTLCPKGHYCPPGSQSGVAFPCPAGAFSRQMGLSNKSGCTLCPPGRYCSSSGLAAPTGVCSPGYLCIHGSVSAQPEKGPTGGRCSTGSYCPQGTSFMVPCPAGTFSSIDGAVSIEVCQPCLPGHYCAEVGLSSTSGLCNPGFYCREGSRTATPWVTGDTTPTYPHSGNLSRGRFHGGVCPSGHYCPKGSTKPSPCPPGTFLGRSAAESEADCLACYPGSYCPSWSQTSADLLCPPGWFCPPGSVSGHQPDHRCPPGHACPIGSAEPDICSPGTFQSLSGQHTCNSCPPGFYCMEGSVVPSLCPMGSFSATAGRTSPADCSPCPSGSFCNSSGLTEPSGPCSPGHVCSLGSTEPSPVSQPYGDVCPMGHICPQGSGLPIPCPAGSFLPEAGAFSPTQCRSCPPGKYCISPGSSQPTGLCFAGFFCSGNTESPTPRANSASLSCLCEILEDYTPKTEAALWIHNLSCFNSSRNSGSRAGWIEVVTPPQADSDSIVSHSTPCLKSPHYACSTYRGDICPKGFYCPLGSALPQPCEAGSYCSKTGLDAPTGPCAAGYYCPIVSYNLHASLCPPGHYCPPGTPLPLPCPVGTIQSSMGRSTVEACQQCPQGHYCHQRGKTVPSGWCAEGYYCPEGQSAERPQKNLCSVGHYCEKGSVKQTACLPGSHQLRQGQGSCETCPAGFHCPDQGMTKPLPCERGFYCSSGSANQQPCPAGTYGNISGLVEEWQCSLCDPGVYCKGTGRTFPSGPCTAGFVCVGGASEPSPLDNRTGLPCPPGFFCSVRTTVPKPCPKGTFSKQSGLVDESQCRSCSPGFYCSETGLSAVSGPCLPGFYCLEGSRTATPMTSASGGVCPAGHYCVEGSSVPSPCPSGSYQNETGGKGKDYCKTCPLGLFQDLAGQKECNPCPPGFHCQSPSPSATRGSSSGVSSPLPCPAGYICPRESQPVPCPKGTYSPSHGLTSTGQCLVCPAGQFCGSEGLVQPSGSCASGFLCLMGATVPNPTDNKTGSLCPPGIFCQTGLRAGDCRAGFYCDWGSSRADTAVCPAGFFCPSRTLVPVPCPAGTFSSEIGNTHQNNCTPCTPGYYCQAEGTVQPALCPVGYYCPLGQTLGLEFACPPGTLQSQLGASNPDACLPCPAGMFCSQPGLSQPTGFCEAGYFCPAGSTGPNATEYQGNSTRTHICPSGHYCPTGTGFPLPCPTGSLSIFRGLKAVDGCPPCPPGLFCDRPAIAELSNALPCSAGYVCLGGSSSPMPSDSSHGYLCTAGHSCPVGSASEVPCEPGTYSPAAGAAHCIICPKGTMCSSSATHEPSICPAGHFCPAGTALPQPCPLGTFSHQTGVFSLSVCTPCPSGLYCGSYGASTPQGSCLQGYFCQGGALEPTPQSSDKFPMNGPCPVGHYCPSGCLSPVPCPLGSIRNTIGGVSMESCSACPAGHYCSTEGLANPSGPCATGFYCPFDFSSTTPYASLCPKGHYCPEGSALALPCPTGEYQPNPGSDSCIPCRPGFYCEEAIVGEPWPCPPHSFCPAGTMVPQPCPNGTYTHSNQGGLQEERECLPCPSGRFCRAGRIQGACAAGYLCVSGSADFTPQGPMSNTTQCQSGMQCAGPCPAGFFCPEGTEEAGLCPANTFRSSPGGASLQDCIPCPPQYWCQPGDPVLHPCPAGHYCDGLPGSDFNGGTGPRLCPLYTYRANPGAGSKGDCLPCPPGSHCNSTGLTDYSNIPCPPGFWCSGSGPPIFCPSGTMRALPGAAAPSQCEPCAGGTFCPDPRTTGKPNVEGIPCRTSYQCPMGSVTERLCRAGSYCGPQTAEPQVCPEGYLCPQGSHSYHNPKQLCPFPYYCPANSSSMKSCDGGFMPFNTSGLRGSKNSCCSVCDGGTYRQYLSPIQQCLPCPAGYFCPSGTDNYKSNPCPLGYVCPTGSTQPIPCPAGSFGNLPLAKTKGNCHPCPAGTFIHLPAQKACFPCGSSSTSPAGSSSCTCIGKNRAFQHSDGSCLCRTGFIFYNELDFKSSTADSELDCQPEANKRCATGEVRLADSRECVSPSLHSCNITCGQHGGNLDVEMGICQCQRYVSAEELCNTSCLSRLPQLTAQFSPDGHLLLSLQERDKMVWARTVMNVLGPDIHAKNIGKIHLVQFDPEGVFGWIPTQRELINQFLSEPIEVLSTRTRQRRDTEDDYEAVDLVVLPRIPNPIACLSSGDMLIFHLTINHTDRHHSHFPVYQKDHLFNSNPSWDFGAFRRLQILMKQTNFKSTRFAHVFLDTGKYVFVDSAVPEWSLVVVVSEEGTECDPRASVFQPMSPAQLVRYGIVKQHRLNLLPDWGVITGILSLLLVLVVVLTTTVLVLRPGKAKLVSQWRAKPKWRSLGEPFCPVDCVCSGDSIVVPSQGGYLGSRGVGEGAEAEEPAVSKGGSVSGFFDLEELNVKTLYDKLEDQNLHIASQLARHRKDTQEFYRNICQQTETLTNVFDNMDHKKLNILKELIVHNAMRDKPSHSSAGESDTQAEASVALLGAVLRSVEALLCRLTGESWQNQDLPAPPYCHTGPHDARECEPQAGYTQPGDPNMSYTQFSSMNMTKAEPVHLQSTAPCLSDHDLSKLVSISPLFKTLQEIQQSLQNLTTAGSSQHLHNASTEHCVLDAQNMEGQLVPTALDNLSPQHSAVFLFGCQLMQLLADCPLFPSVLLLLAKSIPVSSSLSNVTLLAHCSGDFYFDATNQILYLSEAKLQHVGHFIATILQSMAYIASGSKPQGFMKALHEAISALSLQLFNISFKWNTAESEFDAAEGRHGAFVEEFLNIRVPTEGLFTEHLLASRLQKYQYFKLEQLVTNLKRSSSENTDTGLPPKGTPMQMSCIEEEIDRMTESFLQLSVQLQKRAQISSWQKEREDSAGNYSVRATPNSLPSLSRSGTILLELKRRYVSQRLNELQITLDQIRQSQQHFSKSKDVTRSSTETDSITTQQGQGDLYPGIDGCSRAGGQRKNESHSQQKQKSRGLGDSKLESHISDQQTNNSVQSNNPDTLLECQMLESPDHLNVPGKHELNSRITQDNTTGQTDIDVMWELNDQKLDLNVNQC</sequence>
<evidence type="ECO:0000313" key="3">
    <source>
        <dbReference type="EMBL" id="KAK5868624.1"/>
    </source>
</evidence>
<dbReference type="PANTHER" id="PTHR46104">
    <property type="entry name" value="GENE 9195-RELATED-RELATED"/>
    <property type="match status" value="1"/>
</dbReference>
<dbReference type="Gene3D" id="2.10.50.10">
    <property type="entry name" value="Tumor Necrosis Factor Receptor, subunit A, domain 2"/>
    <property type="match status" value="14"/>
</dbReference>
<dbReference type="EMBL" id="JAUZQC010000007">
    <property type="protein sequence ID" value="KAK5868624.1"/>
    <property type="molecule type" value="Genomic_DNA"/>
</dbReference>
<dbReference type="SUPFAM" id="SSF57184">
    <property type="entry name" value="Growth factor receptor domain"/>
    <property type="match status" value="15"/>
</dbReference>